<dbReference type="SMART" id="SM00526">
    <property type="entry name" value="H15"/>
    <property type="match status" value="1"/>
</dbReference>
<dbReference type="InterPro" id="IPR036390">
    <property type="entry name" value="WH_DNA-bd_sf"/>
</dbReference>
<dbReference type="PANTHER" id="PTHR11467:SF36">
    <property type="entry name" value="HISTONE 24-RELATED"/>
    <property type="match status" value="1"/>
</dbReference>
<dbReference type="FunFam" id="1.10.10.10:FF:000140">
    <property type="entry name" value="Histone H1.0"/>
    <property type="match status" value="1"/>
</dbReference>
<dbReference type="GO" id="GO:0005634">
    <property type="term" value="C:nucleus"/>
    <property type="evidence" value="ECO:0007669"/>
    <property type="project" value="UniProtKB-SubCell"/>
</dbReference>
<keyword evidence="5 6" id="KW-0539">Nucleus</keyword>
<keyword evidence="3 6" id="KW-0158">Chromosome</keyword>
<dbReference type="InterPro" id="IPR005818">
    <property type="entry name" value="Histone_H1/H5_H15"/>
</dbReference>
<feature type="compositionally biased region" description="Basic residues" evidence="7">
    <location>
        <begin position="103"/>
        <end position="113"/>
    </location>
</feature>
<comment type="similarity">
    <text evidence="6">Belongs to the histone H1/H5 family.</text>
</comment>
<feature type="region of interest" description="Disordered" evidence="7">
    <location>
        <begin position="83"/>
        <end position="215"/>
    </location>
</feature>
<evidence type="ECO:0000256" key="7">
    <source>
        <dbReference type="SAM" id="MobiDB-lite"/>
    </source>
</evidence>
<feature type="compositionally biased region" description="Basic and acidic residues" evidence="7">
    <location>
        <begin position="144"/>
        <end position="178"/>
    </location>
</feature>
<feature type="compositionally biased region" description="Low complexity" evidence="7">
    <location>
        <begin position="1"/>
        <end position="16"/>
    </location>
</feature>
<dbReference type="GO" id="GO:0030527">
    <property type="term" value="F:structural constituent of chromatin"/>
    <property type="evidence" value="ECO:0007669"/>
    <property type="project" value="InterPro"/>
</dbReference>
<proteinExistence type="evidence at transcript level"/>
<feature type="region of interest" description="Disordered" evidence="7">
    <location>
        <begin position="1"/>
        <end position="24"/>
    </location>
</feature>
<dbReference type="GO" id="GO:0003690">
    <property type="term" value="F:double-stranded DNA binding"/>
    <property type="evidence" value="ECO:0007669"/>
    <property type="project" value="TreeGrafter"/>
</dbReference>
<keyword evidence="4 6" id="KW-0238">DNA-binding</keyword>
<name>A0A0K1R009_PECGU</name>
<organism evidence="9">
    <name type="scientific">Pectinaria gouldii</name>
    <name type="common">Trumpet worm</name>
    <name type="synonym">Ice-cream cone worm</name>
    <dbReference type="NCBI Taxonomy" id="260746"/>
    <lineage>
        <taxon>Eukaryota</taxon>
        <taxon>Metazoa</taxon>
        <taxon>Spiralia</taxon>
        <taxon>Lophotrochozoa</taxon>
        <taxon>Annelida</taxon>
        <taxon>Polychaeta</taxon>
        <taxon>Sedentaria</taxon>
        <taxon>Canalipalpata</taxon>
        <taxon>Terebellida</taxon>
        <taxon>Terebelliformia</taxon>
        <taxon>Pectinariidae</taxon>
        <taxon>Pectinaria</taxon>
    </lineage>
</organism>
<dbReference type="GO" id="GO:0030261">
    <property type="term" value="P:chromosome condensation"/>
    <property type="evidence" value="ECO:0007669"/>
    <property type="project" value="TreeGrafter"/>
</dbReference>
<evidence type="ECO:0000256" key="2">
    <source>
        <dbReference type="ARBA" id="ARBA00004286"/>
    </source>
</evidence>
<feature type="domain" description="H15" evidence="8">
    <location>
        <begin position="23"/>
        <end position="99"/>
    </location>
</feature>
<evidence type="ECO:0000313" key="9">
    <source>
        <dbReference type="EMBL" id="AKV16246.1"/>
    </source>
</evidence>
<evidence type="ECO:0000256" key="3">
    <source>
        <dbReference type="ARBA" id="ARBA00022454"/>
    </source>
</evidence>
<dbReference type="PROSITE" id="PS51504">
    <property type="entry name" value="H15"/>
    <property type="match status" value="1"/>
</dbReference>
<dbReference type="AlphaFoldDB" id="A0A0K1R009"/>
<evidence type="ECO:0000256" key="6">
    <source>
        <dbReference type="RuleBase" id="RU003894"/>
    </source>
</evidence>
<protein>
    <submittedName>
        <fullName evidence="9">Putative histone protein</fullName>
    </submittedName>
</protein>
<dbReference type="CDD" id="cd00073">
    <property type="entry name" value="H15"/>
    <property type="match status" value="1"/>
</dbReference>
<dbReference type="InterPro" id="IPR036388">
    <property type="entry name" value="WH-like_DNA-bd_sf"/>
</dbReference>
<sequence>MADAIKSPTKKVAAAAKPKKVSTHPKYSEMVRAAIEALKERGGSSRQAILRYIVLNYKVGEDERVVNQHLKVALRTGVKSEMLKQSKGSGASGSFKLGDAAKKKTAVKPKPKKTAAADKPKKSPKKVKKADGEKKKSSPKKKKADSTTKAVEKAKKPKADKVKKVDKPKKVAKTDKAKPKASKKVKKVAKTKEPKTKAPKAKKVLKTPKKSASKK</sequence>
<feature type="compositionally biased region" description="Basic residues" evidence="7">
    <location>
        <begin position="197"/>
        <end position="215"/>
    </location>
</feature>
<dbReference type="InterPro" id="IPR005819">
    <property type="entry name" value="H1/H5"/>
</dbReference>
<dbReference type="GO" id="GO:0000786">
    <property type="term" value="C:nucleosome"/>
    <property type="evidence" value="ECO:0007669"/>
    <property type="project" value="InterPro"/>
</dbReference>
<dbReference type="Pfam" id="PF00538">
    <property type="entry name" value="Linker_histone"/>
    <property type="match status" value="1"/>
</dbReference>
<evidence type="ECO:0000256" key="1">
    <source>
        <dbReference type="ARBA" id="ARBA00004123"/>
    </source>
</evidence>
<dbReference type="EMBL" id="KT372131">
    <property type="protein sequence ID" value="AKV16246.1"/>
    <property type="molecule type" value="mRNA"/>
</dbReference>
<dbReference type="GO" id="GO:0006334">
    <property type="term" value="P:nucleosome assembly"/>
    <property type="evidence" value="ECO:0007669"/>
    <property type="project" value="InterPro"/>
</dbReference>
<accession>A0A0K1R009</accession>
<dbReference type="PRINTS" id="PR00624">
    <property type="entry name" value="HISTONEH5"/>
</dbReference>
<dbReference type="PANTHER" id="PTHR11467">
    <property type="entry name" value="HISTONE H1"/>
    <property type="match status" value="1"/>
</dbReference>
<dbReference type="Gene3D" id="1.10.10.10">
    <property type="entry name" value="Winged helix-like DNA-binding domain superfamily/Winged helix DNA-binding domain"/>
    <property type="match status" value="1"/>
</dbReference>
<evidence type="ECO:0000256" key="4">
    <source>
        <dbReference type="ARBA" id="ARBA00023125"/>
    </source>
</evidence>
<dbReference type="SUPFAM" id="SSF46785">
    <property type="entry name" value="Winged helix' DNA-binding domain"/>
    <property type="match status" value="1"/>
</dbReference>
<dbReference type="GO" id="GO:0045910">
    <property type="term" value="P:negative regulation of DNA recombination"/>
    <property type="evidence" value="ECO:0007669"/>
    <property type="project" value="TreeGrafter"/>
</dbReference>
<reference evidence="9" key="1">
    <citation type="submission" date="2015-07" db="EMBL/GenBank/DDBJ databases">
        <title>MeaNS - Measles Nucleotide Surveillance Program.</title>
        <authorList>
            <person name="Tran T."/>
            <person name="Druce J."/>
        </authorList>
    </citation>
    <scope>NUCLEOTIDE SEQUENCE</scope>
</reference>
<evidence type="ECO:0000259" key="8">
    <source>
        <dbReference type="PROSITE" id="PS51504"/>
    </source>
</evidence>
<comment type="subcellular location">
    <subcellularLocation>
        <location evidence="2">Chromosome</location>
    </subcellularLocation>
    <subcellularLocation>
        <location evidence="1 6">Nucleus</location>
    </subcellularLocation>
</comment>
<evidence type="ECO:0000256" key="5">
    <source>
        <dbReference type="ARBA" id="ARBA00023242"/>
    </source>
</evidence>
<feature type="compositionally biased region" description="Basic residues" evidence="7">
    <location>
        <begin position="179"/>
        <end position="189"/>
    </location>
</feature>
<dbReference type="GO" id="GO:0031492">
    <property type="term" value="F:nucleosomal DNA binding"/>
    <property type="evidence" value="ECO:0007669"/>
    <property type="project" value="TreeGrafter"/>
</dbReference>